<gene>
    <name evidence="1" type="ORF">LPJ66_008099</name>
</gene>
<reference evidence="1" key="1">
    <citation type="submission" date="2022-07" db="EMBL/GenBank/DDBJ databases">
        <title>Phylogenomic reconstructions and comparative analyses of Kickxellomycotina fungi.</title>
        <authorList>
            <person name="Reynolds N.K."/>
            <person name="Stajich J.E."/>
            <person name="Barry K."/>
            <person name="Grigoriev I.V."/>
            <person name="Crous P."/>
            <person name="Smith M.E."/>
        </authorList>
    </citation>
    <scope>NUCLEOTIDE SEQUENCE</scope>
    <source>
        <strain evidence="1">Benny 63K</strain>
    </source>
</reference>
<dbReference type="Proteomes" id="UP001150581">
    <property type="component" value="Unassembled WGS sequence"/>
</dbReference>
<dbReference type="EMBL" id="JANBPG010001569">
    <property type="protein sequence ID" value="KAJ1889310.1"/>
    <property type="molecule type" value="Genomic_DNA"/>
</dbReference>
<comment type="caution">
    <text evidence="1">The sequence shown here is derived from an EMBL/GenBank/DDBJ whole genome shotgun (WGS) entry which is preliminary data.</text>
</comment>
<organism evidence="1 2">
    <name type="scientific">Kickxella alabastrina</name>
    <dbReference type="NCBI Taxonomy" id="61397"/>
    <lineage>
        <taxon>Eukaryota</taxon>
        <taxon>Fungi</taxon>
        <taxon>Fungi incertae sedis</taxon>
        <taxon>Zoopagomycota</taxon>
        <taxon>Kickxellomycotina</taxon>
        <taxon>Kickxellomycetes</taxon>
        <taxon>Kickxellales</taxon>
        <taxon>Kickxellaceae</taxon>
        <taxon>Kickxella</taxon>
    </lineage>
</organism>
<keyword evidence="2" id="KW-1185">Reference proteome</keyword>
<protein>
    <submittedName>
        <fullName evidence="1">Uncharacterized protein</fullName>
    </submittedName>
</protein>
<evidence type="ECO:0000313" key="1">
    <source>
        <dbReference type="EMBL" id="KAJ1889310.1"/>
    </source>
</evidence>
<accession>A0ACC1ID58</accession>
<evidence type="ECO:0000313" key="2">
    <source>
        <dbReference type="Proteomes" id="UP001150581"/>
    </source>
</evidence>
<sequence length="104" mass="11238">MQLFASSLVSATVALLLVSMSPSRNVANAAIITQTKLVEDMPTRATVVMSIAETNLSQFVPQMIEDIMSMGESRVEINDMDEPESAAMLTAVSVDLFTDDKLVL</sequence>
<name>A0ACC1ID58_9FUNG</name>
<proteinExistence type="predicted"/>